<organism evidence="1 2">
    <name type="scientific">Bythopirellula polymerisocia</name>
    <dbReference type="NCBI Taxonomy" id="2528003"/>
    <lineage>
        <taxon>Bacteria</taxon>
        <taxon>Pseudomonadati</taxon>
        <taxon>Planctomycetota</taxon>
        <taxon>Planctomycetia</taxon>
        <taxon>Pirellulales</taxon>
        <taxon>Lacipirellulaceae</taxon>
        <taxon>Bythopirellula</taxon>
    </lineage>
</organism>
<gene>
    <name evidence="1" type="ORF">Pla144_34960</name>
</gene>
<dbReference type="OrthoDB" id="300165at2"/>
<protein>
    <submittedName>
        <fullName evidence="1">Uncharacterized protein</fullName>
    </submittedName>
</protein>
<proteinExistence type="predicted"/>
<dbReference type="RefSeq" id="WP_146451842.1">
    <property type="nucleotide sequence ID" value="NZ_SJPS01000005.1"/>
</dbReference>
<dbReference type="AlphaFoldDB" id="A0A5C6CMQ2"/>
<reference evidence="1 2" key="1">
    <citation type="submission" date="2019-02" db="EMBL/GenBank/DDBJ databases">
        <title>Deep-cultivation of Planctomycetes and their phenomic and genomic characterization uncovers novel biology.</title>
        <authorList>
            <person name="Wiegand S."/>
            <person name="Jogler M."/>
            <person name="Boedeker C."/>
            <person name="Pinto D."/>
            <person name="Vollmers J."/>
            <person name="Rivas-Marin E."/>
            <person name="Kohn T."/>
            <person name="Peeters S.H."/>
            <person name="Heuer A."/>
            <person name="Rast P."/>
            <person name="Oberbeckmann S."/>
            <person name="Bunk B."/>
            <person name="Jeske O."/>
            <person name="Meyerdierks A."/>
            <person name="Storesund J.E."/>
            <person name="Kallscheuer N."/>
            <person name="Luecker S."/>
            <person name="Lage O.M."/>
            <person name="Pohl T."/>
            <person name="Merkel B.J."/>
            <person name="Hornburger P."/>
            <person name="Mueller R.-W."/>
            <person name="Bruemmer F."/>
            <person name="Labrenz M."/>
            <person name="Spormann A.M."/>
            <person name="Op Den Camp H."/>
            <person name="Overmann J."/>
            <person name="Amann R."/>
            <person name="Jetten M.S.M."/>
            <person name="Mascher T."/>
            <person name="Medema M.H."/>
            <person name="Devos D.P."/>
            <person name="Kaster A.-K."/>
            <person name="Ovreas L."/>
            <person name="Rohde M."/>
            <person name="Galperin M.Y."/>
            <person name="Jogler C."/>
        </authorList>
    </citation>
    <scope>NUCLEOTIDE SEQUENCE [LARGE SCALE GENOMIC DNA]</scope>
    <source>
        <strain evidence="1 2">Pla144</strain>
    </source>
</reference>
<evidence type="ECO:0000313" key="1">
    <source>
        <dbReference type="EMBL" id="TWU24611.1"/>
    </source>
</evidence>
<name>A0A5C6CMQ2_9BACT</name>
<evidence type="ECO:0000313" key="2">
    <source>
        <dbReference type="Proteomes" id="UP000318437"/>
    </source>
</evidence>
<dbReference type="EMBL" id="SJPS01000005">
    <property type="protein sequence ID" value="TWU24611.1"/>
    <property type="molecule type" value="Genomic_DNA"/>
</dbReference>
<accession>A0A5C6CMQ2</accession>
<comment type="caution">
    <text evidence="1">The sequence shown here is derived from an EMBL/GenBank/DDBJ whole genome shotgun (WGS) entry which is preliminary data.</text>
</comment>
<sequence>MENSTRIEMMESQGFNVELSETGRKDVDLWACYLYRANCGNGFFGMSEAAAIKKALEAVEAGNLGS</sequence>
<dbReference type="Proteomes" id="UP000318437">
    <property type="component" value="Unassembled WGS sequence"/>
</dbReference>
<keyword evidence="2" id="KW-1185">Reference proteome</keyword>